<gene>
    <name evidence="1" type="ORF">DSM19430T_13740</name>
</gene>
<proteinExistence type="predicted"/>
<name>A0A7J0BSM2_9BACT</name>
<evidence type="ECO:0000313" key="2">
    <source>
        <dbReference type="Proteomes" id="UP000503820"/>
    </source>
</evidence>
<dbReference type="PROSITE" id="PS51257">
    <property type="entry name" value="PROKAR_LIPOPROTEIN"/>
    <property type="match status" value="1"/>
</dbReference>
<keyword evidence="2" id="KW-1185">Reference proteome</keyword>
<dbReference type="EMBL" id="BLVP01000007">
    <property type="protein sequence ID" value="GFM36690.1"/>
    <property type="molecule type" value="Genomic_DNA"/>
</dbReference>
<sequence length="163" mass="18496">MKRAGLLILLLITFVLQGCAQLSVSHLDKRPWIAEAPQTIHMRFWRFEFMNMPLKEGVGLQGMAYPNTELFPDWARWYDQLAFTVYLSESSGTVVSSAQLDVLPRELGKEPAIPFEFRLPSGGADTPLYVSFGYRMVLAETPWKPGARQEGRIYFAHEGALSR</sequence>
<evidence type="ECO:0008006" key="3">
    <source>
        <dbReference type="Google" id="ProtNLM"/>
    </source>
</evidence>
<reference evidence="1 2" key="1">
    <citation type="submission" date="2020-05" db="EMBL/GenBank/DDBJ databases">
        <title>Draft genome sequence of Desulfovibrio psychrotolerans JS1T.</title>
        <authorList>
            <person name="Ueno A."/>
            <person name="Tamazawa S."/>
            <person name="Tamamura S."/>
            <person name="Murakami T."/>
            <person name="Kiyama T."/>
            <person name="Inomata H."/>
            <person name="Amano Y."/>
            <person name="Miyakawa K."/>
            <person name="Tamaki H."/>
            <person name="Naganuma T."/>
            <person name="Kaneko K."/>
        </authorList>
    </citation>
    <scope>NUCLEOTIDE SEQUENCE [LARGE SCALE GENOMIC DNA]</scope>
    <source>
        <strain evidence="1 2">JS1</strain>
    </source>
</reference>
<dbReference type="RefSeq" id="WP_174409354.1">
    <property type="nucleotide sequence ID" value="NZ_BLVP01000007.1"/>
</dbReference>
<accession>A0A7J0BSM2</accession>
<dbReference type="Proteomes" id="UP000503820">
    <property type="component" value="Unassembled WGS sequence"/>
</dbReference>
<organism evidence="1 2">
    <name type="scientific">Desulfovibrio psychrotolerans</name>
    <dbReference type="NCBI Taxonomy" id="415242"/>
    <lineage>
        <taxon>Bacteria</taxon>
        <taxon>Pseudomonadati</taxon>
        <taxon>Thermodesulfobacteriota</taxon>
        <taxon>Desulfovibrionia</taxon>
        <taxon>Desulfovibrionales</taxon>
        <taxon>Desulfovibrionaceae</taxon>
        <taxon>Desulfovibrio</taxon>
    </lineage>
</organism>
<comment type="caution">
    <text evidence="1">The sequence shown here is derived from an EMBL/GenBank/DDBJ whole genome shotgun (WGS) entry which is preliminary data.</text>
</comment>
<protein>
    <recommendedName>
        <fullName evidence="3">Lipoprotein</fullName>
    </recommendedName>
</protein>
<dbReference type="AlphaFoldDB" id="A0A7J0BSM2"/>
<evidence type="ECO:0000313" key="1">
    <source>
        <dbReference type="EMBL" id="GFM36690.1"/>
    </source>
</evidence>